<dbReference type="PANTHER" id="PTHR10997:SF7">
    <property type="entry name" value="IMPORTIN-11"/>
    <property type="match status" value="1"/>
</dbReference>
<evidence type="ECO:0000313" key="2">
    <source>
        <dbReference type="Proteomes" id="UP000789342"/>
    </source>
</evidence>
<evidence type="ECO:0000313" key="1">
    <source>
        <dbReference type="EMBL" id="CAG8790789.1"/>
    </source>
</evidence>
<dbReference type="EMBL" id="CAJVPV010061262">
    <property type="protein sequence ID" value="CAG8790789.1"/>
    <property type="molecule type" value="Genomic_DNA"/>
</dbReference>
<proteinExistence type="predicted"/>
<dbReference type="GO" id="GO:0005635">
    <property type="term" value="C:nuclear envelope"/>
    <property type="evidence" value="ECO:0007669"/>
    <property type="project" value="TreeGrafter"/>
</dbReference>
<feature type="non-terminal residue" evidence="1">
    <location>
        <position position="140"/>
    </location>
</feature>
<organism evidence="1 2">
    <name type="scientific">Acaulospora morrowiae</name>
    <dbReference type="NCBI Taxonomy" id="94023"/>
    <lineage>
        <taxon>Eukaryota</taxon>
        <taxon>Fungi</taxon>
        <taxon>Fungi incertae sedis</taxon>
        <taxon>Mucoromycota</taxon>
        <taxon>Glomeromycotina</taxon>
        <taxon>Glomeromycetes</taxon>
        <taxon>Diversisporales</taxon>
        <taxon>Acaulosporaceae</taxon>
        <taxon>Acaulospora</taxon>
    </lineage>
</organism>
<name>A0A9N9JRL9_9GLOM</name>
<dbReference type="PANTHER" id="PTHR10997">
    <property type="entry name" value="IMPORTIN-7, 8, 11"/>
    <property type="match status" value="1"/>
</dbReference>
<dbReference type="GO" id="GO:0006606">
    <property type="term" value="P:protein import into nucleus"/>
    <property type="evidence" value="ECO:0007669"/>
    <property type="project" value="TreeGrafter"/>
</dbReference>
<feature type="non-terminal residue" evidence="1">
    <location>
        <position position="1"/>
    </location>
</feature>
<comment type="caution">
    <text evidence="1">The sequence shown here is derived from an EMBL/GenBank/DDBJ whole genome shotgun (WGS) entry which is preliminary data.</text>
</comment>
<dbReference type="SUPFAM" id="SSF48371">
    <property type="entry name" value="ARM repeat"/>
    <property type="match status" value="1"/>
</dbReference>
<dbReference type="OrthoDB" id="361693at2759"/>
<dbReference type="GO" id="GO:0005829">
    <property type="term" value="C:cytosol"/>
    <property type="evidence" value="ECO:0007669"/>
    <property type="project" value="TreeGrafter"/>
</dbReference>
<protein>
    <submittedName>
        <fullName evidence="1">4087_t:CDS:1</fullName>
    </submittedName>
</protein>
<sequence>NLMLKDAIYCAIGLGAHELYDELDFDSWLVNNLLVEIANNDPSFKIIRRRIAWVIGRWVCVKISRENRPKVYDAMTYLLNPGESLVVRMTTAINLRNYILILHHTKEVARVDEWDFDSKGFAPYLDRSITLLTRLIGEVE</sequence>
<dbReference type="Proteomes" id="UP000789342">
    <property type="component" value="Unassembled WGS sequence"/>
</dbReference>
<gene>
    <name evidence="1" type="ORF">AMORRO_LOCUS18123</name>
</gene>
<dbReference type="AlphaFoldDB" id="A0A9N9JRL9"/>
<accession>A0A9N9JRL9</accession>
<keyword evidence="2" id="KW-1185">Reference proteome</keyword>
<dbReference type="Gene3D" id="1.25.10.10">
    <property type="entry name" value="Leucine-rich Repeat Variant"/>
    <property type="match status" value="1"/>
</dbReference>
<dbReference type="InterPro" id="IPR016024">
    <property type="entry name" value="ARM-type_fold"/>
</dbReference>
<reference evidence="1" key="1">
    <citation type="submission" date="2021-06" db="EMBL/GenBank/DDBJ databases">
        <authorList>
            <person name="Kallberg Y."/>
            <person name="Tangrot J."/>
            <person name="Rosling A."/>
        </authorList>
    </citation>
    <scope>NUCLEOTIDE SEQUENCE</scope>
    <source>
        <strain evidence="1">CL551</strain>
    </source>
</reference>
<dbReference type="InterPro" id="IPR011989">
    <property type="entry name" value="ARM-like"/>
</dbReference>